<name>A0A679K366_9HYPH</name>
<geneLocation type="plasmid" evidence="1">
    <name>5</name>
</geneLocation>
<evidence type="ECO:0000313" key="1">
    <source>
        <dbReference type="EMBL" id="CAA2145618.1"/>
    </source>
</evidence>
<proteinExistence type="predicted"/>
<dbReference type="EMBL" id="LR743514">
    <property type="protein sequence ID" value="CAA2145618.1"/>
    <property type="molecule type" value="Genomic_DNA"/>
</dbReference>
<evidence type="ECO:0008006" key="2">
    <source>
        <dbReference type="Google" id="ProtNLM"/>
    </source>
</evidence>
<gene>
    <name evidence="1" type="ORF">MBLL_04745</name>
</gene>
<protein>
    <recommendedName>
        <fullName evidence="2">Helix-turn-helix domain-containing protein</fullName>
    </recommendedName>
</protein>
<accession>A0A679K366</accession>
<dbReference type="AlphaFoldDB" id="A0A679K366"/>
<sequence>MPAPRLDPTGLEDRIRSTIAEIAALDAQAKVIATKRAAHNAEVCRMACQLARIPMDDAAPVPRGQEAVPIAQAARIAKCDDGTLHRAGKAAGWVFKRGGRWYVRTAELYDWMSGRRA</sequence>
<keyword evidence="1" id="KW-0614">Plasmid</keyword>
<reference evidence="1" key="1">
    <citation type="submission" date="2019-12" db="EMBL/GenBank/DDBJ databases">
        <authorList>
            <person name="Cremers G."/>
        </authorList>
    </citation>
    <scope>NUCLEOTIDE SEQUENCE</scope>
    <source>
        <strain evidence="1">Mbul2</strain>
        <plasmid evidence="1">5</plasmid>
    </source>
</reference>
<organism evidence="1">
    <name type="scientific">Methylobacterium bullatum</name>
    <dbReference type="NCBI Taxonomy" id="570505"/>
    <lineage>
        <taxon>Bacteria</taxon>
        <taxon>Pseudomonadati</taxon>
        <taxon>Pseudomonadota</taxon>
        <taxon>Alphaproteobacteria</taxon>
        <taxon>Hyphomicrobiales</taxon>
        <taxon>Methylobacteriaceae</taxon>
        <taxon>Methylobacterium</taxon>
    </lineage>
</organism>